<dbReference type="InterPro" id="IPR000847">
    <property type="entry name" value="LysR_HTH_N"/>
</dbReference>
<evidence type="ECO:0000256" key="4">
    <source>
        <dbReference type="ARBA" id="ARBA00023163"/>
    </source>
</evidence>
<keyword evidence="4" id="KW-0804">Transcription</keyword>
<evidence type="ECO:0000313" key="6">
    <source>
        <dbReference type="EMBL" id="CAA9374795.1"/>
    </source>
</evidence>
<evidence type="ECO:0000256" key="1">
    <source>
        <dbReference type="ARBA" id="ARBA00009437"/>
    </source>
</evidence>
<keyword evidence="2" id="KW-0805">Transcription regulation</keyword>
<sequence length="308" mass="33983">MDLDLTCVASYLVLLDERHYGHAADRLNLTASALTKRIQRLERQVGAKLVQRDDMGGLVVTDAGRRFAVHAEPLLTHAEQARRAARAELERPQHRIVIGFPAGPHQYLKDMNLPAIGSAVCREYSETRLAYRQVRFSEITSCLVDQEVDMLLTTAAVRHPAVLSMPLAITARRVGLVGRRHKLADAGVLGLDEFVDLPLLYNSAVPEEWMSMFYLGDVRPRREARLVDIGADDLASVVRYSARGLSVSVGPEFYAHLAPPNVRPVALAGAPALVLHVACRRSERRGAVKAFVAALQRAPRQRLTAPPI</sequence>
<dbReference type="GO" id="GO:0003677">
    <property type="term" value="F:DNA binding"/>
    <property type="evidence" value="ECO:0007669"/>
    <property type="project" value="UniProtKB-KW"/>
</dbReference>
<accession>A0A6J4N5H0</accession>
<dbReference type="InterPro" id="IPR036390">
    <property type="entry name" value="WH_DNA-bd_sf"/>
</dbReference>
<dbReference type="GO" id="GO:0003700">
    <property type="term" value="F:DNA-binding transcription factor activity"/>
    <property type="evidence" value="ECO:0007669"/>
    <property type="project" value="InterPro"/>
</dbReference>
<evidence type="ECO:0000256" key="2">
    <source>
        <dbReference type="ARBA" id="ARBA00023015"/>
    </source>
</evidence>
<dbReference type="Gene3D" id="1.10.10.10">
    <property type="entry name" value="Winged helix-like DNA-binding domain superfamily/Winged helix DNA-binding domain"/>
    <property type="match status" value="1"/>
</dbReference>
<dbReference type="Gene3D" id="3.40.190.10">
    <property type="entry name" value="Periplasmic binding protein-like II"/>
    <property type="match status" value="2"/>
</dbReference>
<feature type="domain" description="HTH lysR-type" evidence="5">
    <location>
        <begin position="3"/>
        <end position="61"/>
    </location>
</feature>
<dbReference type="SUPFAM" id="SSF46785">
    <property type="entry name" value="Winged helix' DNA-binding domain"/>
    <property type="match status" value="1"/>
</dbReference>
<dbReference type="GO" id="GO:0032993">
    <property type="term" value="C:protein-DNA complex"/>
    <property type="evidence" value="ECO:0007669"/>
    <property type="project" value="TreeGrafter"/>
</dbReference>
<keyword evidence="3" id="KW-0238">DNA-binding</keyword>
<dbReference type="InterPro" id="IPR036388">
    <property type="entry name" value="WH-like_DNA-bd_sf"/>
</dbReference>
<comment type="similarity">
    <text evidence="1">Belongs to the LysR transcriptional regulatory family.</text>
</comment>
<reference evidence="6" key="1">
    <citation type="submission" date="2020-02" db="EMBL/GenBank/DDBJ databases">
        <authorList>
            <person name="Meier V. D."/>
        </authorList>
    </citation>
    <scope>NUCLEOTIDE SEQUENCE</scope>
    <source>
        <strain evidence="6">AVDCRST_MAG75</strain>
    </source>
</reference>
<name>A0A6J4N5H0_9ACTN</name>
<dbReference type="Pfam" id="PF03466">
    <property type="entry name" value="LysR_substrate"/>
    <property type="match status" value="1"/>
</dbReference>
<protein>
    <recommendedName>
        <fullName evidence="5">HTH lysR-type domain-containing protein</fullName>
    </recommendedName>
</protein>
<dbReference type="AlphaFoldDB" id="A0A6J4N5H0"/>
<gene>
    <name evidence="6" type="ORF">AVDCRST_MAG75-422</name>
</gene>
<evidence type="ECO:0000259" key="5">
    <source>
        <dbReference type="PROSITE" id="PS50931"/>
    </source>
</evidence>
<dbReference type="SUPFAM" id="SSF53850">
    <property type="entry name" value="Periplasmic binding protein-like II"/>
    <property type="match status" value="1"/>
</dbReference>
<dbReference type="PANTHER" id="PTHR30346:SF0">
    <property type="entry name" value="HCA OPERON TRANSCRIPTIONAL ACTIVATOR HCAR"/>
    <property type="match status" value="1"/>
</dbReference>
<organism evidence="6">
    <name type="scientific">uncultured Propionibacteriaceae bacterium</name>
    <dbReference type="NCBI Taxonomy" id="257457"/>
    <lineage>
        <taxon>Bacteria</taxon>
        <taxon>Bacillati</taxon>
        <taxon>Actinomycetota</taxon>
        <taxon>Actinomycetes</taxon>
        <taxon>Propionibacteriales</taxon>
        <taxon>Propionibacteriaceae</taxon>
        <taxon>environmental samples</taxon>
    </lineage>
</organism>
<dbReference type="InterPro" id="IPR005119">
    <property type="entry name" value="LysR_subst-bd"/>
</dbReference>
<dbReference type="Pfam" id="PF00126">
    <property type="entry name" value="HTH_1"/>
    <property type="match status" value="1"/>
</dbReference>
<dbReference type="PANTHER" id="PTHR30346">
    <property type="entry name" value="TRANSCRIPTIONAL DUAL REGULATOR HCAR-RELATED"/>
    <property type="match status" value="1"/>
</dbReference>
<evidence type="ECO:0000256" key="3">
    <source>
        <dbReference type="ARBA" id="ARBA00023125"/>
    </source>
</evidence>
<proteinExistence type="inferred from homology"/>
<dbReference type="EMBL" id="CADCUO010000030">
    <property type="protein sequence ID" value="CAA9374795.1"/>
    <property type="molecule type" value="Genomic_DNA"/>
</dbReference>
<dbReference type="PROSITE" id="PS50931">
    <property type="entry name" value="HTH_LYSR"/>
    <property type="match status" value="1"/>
</dbReference>